<feature type="transmembrane region" description="Helical" evidence="1">
    <location>
        <begin position="44"/>
        <end position="63"/>
    </location>
</feature>
<proteinExistence type="predicted"/>
<dbReference type="RefSeq" id="WP_143091415.1">
    <property type="nucleotide sequence ID" value="NZ_FOFV01000001.1"/>
</dbReference>
<protein>
    <submittedName>
        <fullName evidence="2">Uncharacterized protein</fullName>
    </submittedName>
</protein>
<gene>
    <name evidence="2" type="ORF">SAMN04488000_101567</name>
</gene>
<keyword evidence="1" id="KW-0812">Transmembrane</keyword>
<accession>A0A1H9BJ32</accession>
<name>A0A1H9BJ32_9PSEU</name>
<keyword evidence="1" id="KW-1133">Transmembrane helix</keyword>
<feature type="transmembrane region" description="Helical" evidence="1">
    <location>
        <begin position="75"/>
        <end position="97"/>
    </location>
</feature>
<dbReference type="AlphaFoldDB" id="A0A1H9BJ32"/>
<evidence type="ECO:0000313" key="2">
    <source>
        <dbReference type="EMBL" id="SEP88986.1"/>
    </source>
</evidence>
<dbReference type="EMBL" id="FOFV01000001">
    <property type="protein sequence ID" value="SEP88986.1"/>
    <property type="molecule type" value="Genomic_DNA"/>
</dbReference>
<organism evidence="2 3">
    <name type="scientific">Lentzea albida</name>
    <dbReference type="NCBI Taxonomy" id="65499"/>
    <lineage>
        <taxon>Bacteria</taxon>
        <taxon>Bacillati</taxon>
        <taxon>Actinomycetota</taxon>
        <taxon>Actinomycetes</taxon>
        <taxon>Pseudonocardiales</taxon>
        <taxon>Pseudonocardiaceae</taxon>
        <taxon>Lentzea</taxon>
    </lineage>
</organism>
<dbReference type="STRING" id="65499.SAMN04488000_101567"/>
<dbReference type="OrthoDB" id="3699502at2"/>
<dbReference type="Proteomes" id="UP000199503">
    <property type="component" value="Unassembled WGS sequence"/>
</dbReference>
<evidence type="ECO:0000313" key="3">
    <source>
        <dbReference type="Proteomes" id="UP000199503"/>
    </source>
</evidence>
<keyword evidence="1" id="KW-0472">Membrane</keyword>
<sequence>MLSRTVVGAGAGILAGAGFALTLDGLTRYCYLRPGRSGCGLQGPVLYPPVFAFWMAVAGLLIWAGFRVVRQQRGWLATAIGSVLWVVLIVAVLWFRYTYLDLVQEDGHFFVLVAAVVVPCVAYGSAGMISGSRREVV</sequence>
<evidence type="ECO:0000256" key="1">
    <source>
        <dbReference type="SAM" id="Phobius"/>
    </source>
</evidence>
<reference evidence="3" key="1">
    <citation type="submission" date="2016-10" db="EMBL/GenBank/DDBJ databases">
        <authorList>
            <person name="Varghese N."/>
            <person name="Submissions S."/>
        </authorList>
    </citation>
    <scope>NUCLEOTIDE SEQUENCE [LARGE SCALE GENOMIC DNA]</scope>
    <source>
        <strain evidence="3">DSM 44437</strain>
    </source>
</reference>
<feature type="transmembrane region" description="Helical" evidence="1">
    <location>
        <begin position="109"/>
        <end position="129"/>
    </location>
</feature>
<keyword evidence="3" id="KW-1185">Reference proteome</keyword>